<sequence>MRRGISLWRIIVGLIILKFIINIFGPGMFHMHVYGLQYFIHTWVNRLINLGGVAVLIAIISGRRRRKMEHSDNFNTFGNGSYQDNYGERYTKPEKGNENVNYNSENYNTPMYSSSRRDILFSDRKIVATGNEAAFNVAFSNGRIDLSALPQPESNRSLKINVAFSDSRIKIDENIPMVIKVKSMFSDARLPNNDNISFGQDFYKTRSYVDGKPHFYVEMNTAFSSSKIIDKTR</sequence>
<feature type="transmembrane region" description="Helical" evidence="1">
    <location>
        <begin position="7"/>
        <end position="31"/>
    </location>
</feature>
<comment type="caution">
    <text evidence="2">The sequence shown here is derived from an EMBL/GenBank/DDBJ whole genome shotgun (WGS) entry which is preliminary data.</text>
</comment>
<keyword evidence="1" id="KW-1133">Transmembrane helix</keyword>
<dbReference type="OrthoDB" id="157892at2"/>
<keyword evidence="1" id="KW-0812">Transmembrane</keyword>
<protein>
    <recommendedName>
        <fullName evidence="4">Cell wall-active antibiotics response LiaF-like C-terminal domain-containing protein</fullName>
    </recommendedName>
</protein>
<evidence type="ECO:0000256" key="1">
    <source>
        <dbReference type="SAM" id="Phobius"/>
    </source>
</evidence>
<evidence type="ECO:0000313" key="2">
    <source>
        <dbReference type="EMBL" id="OPJ56705.1"/>
    </source>
</evidence>
<reference evidence="2 3" key="1">
    <citation type="submission" date="2017-03" db="EMBL/GenBank/DDBJ databases">
        <title>Genome sequence of Clostridium oryzae DSM 28571.</title>
        <authorList>
            <person name="Poehlein A."/>
            <person name="Daniel R."/>
        </authorList>
    </citation>
    <scope>NUCLEOTIDE SEQUENCE [LARGE SCALE GENOMIC DNA]</scope>
    <source>
        <strain evidence="2 3">DSM 28571</strain>
    </source>
</reference>
<keyword evidence="1" id="KW-0472">Membrane</keyword>
<name>A0A1V4IAN6_9CLOT</name>
<accession>A0A1V4IAN6</accession>
<dbReference type="AlphaFoldDB" id="A0A1V4IAN6"/>
<dbReference type="Proteomes" id="UP000190080">
    <property type="component" value="Unassembled WGS sequence"/>
</dbReference>
<evidence type="ECO:0008006" key="4">
    <source>
        <dbReference type="Google" id="ProtNLM"/>
    </source>
</evidence>
<proteinExistence type="predicted"/>
<dbReference type="EMBL" id="MZGV01000090">
    <property type="protein sequence ID" value="OPJ56705.1"/>
    <property type="molecule type" value="Genomic_DNA"/>
</dbReference>
<organism evidence="2 3">
    <name type="scientific">Clostridium oryzae</name>
    <dbReference type="NCBI Taxonomy" id="1450648"/>
    <lineage>
        <taxon>Bacteria</taxon>
        <taxon>Bacillati</taxon>
        <taxon>Bacillota</taxon>
        <taxon>Clostridia</taxon>
        <taxon>Eubacteriales</taxon>
        <taxon>Clostridiaceae</taxon>
        <taxon>Clostridium</taxon>
    </lineage>
</organism>
<dbReference type="RefSeq" id="WP_079428181.1">
    <property type="nucleotide sequence ID" value="NZ_MZGV01000090.1"/>
</dbReference>
<keyword evidence="3" id="KW-1185">Reference proteome</keyword>
<gene>
    <name evidence="2" type="ORF">CLORY_41950</name>
</gene>
<evidence type="ECO:0000313" key="3">
    <source>
        <dbReference type="Proteomes" id="UP000190080"/>
    </source>
</evidence>
<feature type="transmembrane region" description="Helical" evidence="1">
    <location>
        <begin position="43"/>
        <end position="61"/>
    </location>
</feature>